<gene>
    <name evidence="1" type="ORF">DPMN_149130</name>
</gene>
<evidence type="ECO:0000313" key="2">
    <source>
        <dbReference type="Proteomes" id="UP000828390"/>
    </source>
</evidence>
<protein>
    <submittedName>
        <fullName evidence="1">Uncharacterized protein</fullName>
    </submittedName>
</protein>
<reference evidence="1" key="1">
    <citation type="journal article" date="2019" name="bioRxiv">
        <title>The Genome of the Zebra Mussel, Dreissena polymorpha: A Resource for Invasive Species Research.</title>
        <authorList>
            <person name="McCartney M.A."/>
            <person name="Auch B."/>
            <person name="Kono T."/>
            <person name="Mallez S."/>
            <person name="Zhang Y."/>
            <person name="Obille A."/>
            <person name="Becker A."/>
            <person name="Abrahante J.E."/>
            <person name="Garbe J."/>
            <person name="Badalamenti J.P."/>
            <person name="Herman A."/>
            <person name="Mangelson H."/>
            <person name="Liachko I."/>
            <person name="Sullivan S."/>
            <person name="Sone E.D."/>
            <person name="Koren S."/>
            <person name="Silverstein K.A.T."/>
            <person name="Beckman K.B."/>
            <person name="Gohl D.M."/>
        </authorList>
    </citation>
    <scope>NUCLEOTIDE SEQUENCE</scope>
    <source>
        <strain evidence="1">Duluth1</strain>
        <tissue evidence="1">Whole animal</tissue>
    </source>
</reference>
<dbReference type="EMBL" id="JAIWYP010000007">
    <property type="protein sequence ID" value="KAH3795576.1"/>
    <property type="molecule type" value="Genomic_DNA"/>
</dbReference>
<sequence length="50" mass="5879">MEATTMTEMAILARSQNRKQAMRRVVTGNNNRNRILGTRWQIPVRRRGTH</sequence>
<evidence type="ECO:0000313" key="1">
    <source>
        <dbReference type="EMBL" id="KAH3795576.1"/>
    </source>
</evidence>
<dbReference type="AlphaFoldDB" id="A0A9D4J0V5"/>
<comment type="caution">
    <text evidence="1">The sequence shown here is derived from an EMBL/GenBank/DDBJ whole genome shotgun (WGS) entry which is preliminary data.</text>
</comment>
<proteinExistence type="predicted"/>
<accession>A0A9D4J0V5</accession>
<dbReference type="Proteomes" id="UP000828390">
    <property type="component" value="Unassembled WGS sequence"/>
</dbReference>
<keyword evidence="2" id="KW-1185">Reference proteome</keyword>
<name>A0A9D4J0V5_DREPO</name>
<organism evidence="1 2">
    <name type="scientific">Dreissena polymorpha</name>
    <name type="common">Zebra mussel</name>
    <name type="synonym">Mytilus polymorpha</name>
    <dbReference type="NCBI Taxonomy" id="45954"/>
    <lineage>
        <taxon>Eukaryota</taxon>
        <taxon>Metazoa</taxon>
        <taxon>Spiralia</taxon>
        <taxon>Lophotrochozoa</taxon>
        <taxon>Mollusca</taxon>
        <taxon>Bivalvia</taxon>
        <taxon>Autobranchia</taxon>
        <taxon>Heteroconchia</taxon>
        <taxon>Euheterodonta</taxon>
        <taxon>Imparidentia</taxon>
        <taxon>Neoheterodontei</taxon>
        <taxon>Myida</taxon>
        <taxon>Dreissenoidea</taxon>
        <taxon>Dreissenidae</taxon>
        <taxon>Dreissena</taxon>
    </lineage>
</organism>
<reference evidence="1" key="2">
    <citation type="submission" date="2020-11" db="EMBL/GenBank/DDBJ databases">
        <authorList>
            <person name="McCartney M.A."/>
            <person name="Auch B."/>
            <person name="Kono T."/>
            <person name="Mallez S."/>
            <person name="Becker A."/>
            <person name="Gohl D.M."/>
            <person name="Silverstein K.A.T."/>
            <person name="Koren S."/>
            <person name="Bechman K.B."/>
            <person name="Herman A."/>
            <person name="Abrahante J.E."/>
            <person name="Garbe J."/>
        </authorList>
    </citation>
    <scope>NUCLEOTIDE SEQUENCE</scope>
    <source>
        <strain evidence="1">Duluth1</strain>
        <tissue evidence="1">Whole animal</tissue>
    </source>
</reference>